<organism evidence="3 4">
    <name type="scientific">Halorubrum ezzemoulense</name>
    <name type="common">Halorubrum chaoviator</name>
    <dbReference type="NCBI Taxonomy" id="337243"/>
    <lineage>
        <taxon>Archaea</taxon>
        <taxon>Methanobacteriati</taxon>
        <taxon>Methanobacteriota</taxon>
        <taxon>Stenosarchaea group</taxon>
        <taxon>Halobacteria</taxon>
        <taxon>Halobacteriales</taxon>
        <taxon>Haloferacaceae</taxon>
        <taxon>Halorubrum</taxon>
    </lineage>
</organism>
<feature type="compositionally biased region" description="Gly residues" evidence="1">
    <location>
        <begin position="159"/>
        <end position="255"/>
    </location>
</feature>
<accession>A0A238XSP4</accession>
<evidence type="ECO:0000256" key="1">
    <source>
        <dbReference type="SAM" id="MobiDB-lite"/>
    </source>
</evidence>
<feature type="transmembrane region" description="Helical" evidence="2">
    <location>
        <begin position="422"/>
        <end position="441"/>
    </location>
</feature>
<keyword evidence="2" id="KW-0472">Membrane</keyword>
<proteinExistence type="predicted"/>
<evidence type="ECO:0000313" key="4">
    <source>
        <dbReference type="Proteomes" id="UP000198297"/>
    </source>
</evidence>
<reference evidence="3 4" key="1">
    <citation type="submission" date="2017-06" db="EMBL/GenBank/DDBJ databases">
        <authorList>
            <person name="Kim H.J."/>
            <person name="Triplett B.A."/>
        </authorList>
    </citation>
    <scope>NUCLEOTIDE SEQUENCE [LARGE SCALE GENOMIC DNA]</scope>
    <source>
        <strain evidence="3 4">DSM 19316</strain>
    </source>
</reference>
<name>A0A238XSP4_HALEZ</name>
<evidence type="ECO:0000313" key="3">
    <source>
        <dbReference type="EMBL" id="SNR61947.1"/>
    </source>
</evidence>
<feature type="region of interest" description="Disordered" evidence="1">
    <location>
        <begin position="149"/>
        <end position="340"/>
    </location>
</feature>
<feature type="transmembrane region" description="Helical" evidence="2">
    <location>
        <begin position="389"/>
        <end position="410"/>
    </location>
</feature>
<dbReference type="RefSeq" id="WP_089308784.1">
    <property type="nucleotide sequence ID" value="NZ_FZNK01000006.1"/>
</dbReference>
<feature type="compositionally biased region" description="Acidic residues" evidence="1">
    <location>
        <begin position="256"/>
        <end position="267"/>
    </location>
</feature>
<dbReference type="AlphaFoldDB" id="A0A238XSP4"/>
<keyword evidence="2" id="KW-0812">Transmembrane</keyword>
<keyword evidence="2" id="KW-1133">Transmembrane helix</keyword>
<feature type="compositionally biased region" description="Gly residues" evidence="1">
    <location>
        <begin position="268"/>
        <end position="289"/>
    </location>
</feature>
<dbReference type="EMBL" id="FZNK01000006">
    <property type="protein sequence ID" value="SNR61947.1"/>
    <property type="molecule type" value="Genomic_DNA"/>
</dbReference>
<sequence length="444" mass="42737">MNRALVVLAVLVVLLGGGVATTGSFTDGDEVATDSGVYLSPADSENADRYVAYDGAGELRLRFGSVPPDARTSVDDLFLVGFAGYEGDDSATTVEIDADAEGVTLYRMDTGERVTGGEITLEPEASVTLGATVPPTVGSYTESVRFTVDVPEDDTGSDPGDGTGGGTGGPSDSGDDGGGPADSGNGDGGPADSGNGDGGPADSGNGDGGPADSGNGDGGPTDSGDGDGTGGNDGGTGSGSGGDSAGDGDSGTGSDGGDDGTGDDGTGDDGTSGSGSGTDGGDSGTGGDADSGADGADAGSDGADGDSDAGDGTDDGEADGTANDVSDSAEGDPTAEPAGGQFELLPVEWSLFAGFLAGLSNYLVQTRIKDVVPALKTERSERRARLRSILVREAVITLAVIALTVLVASVLSSAGVTGTPQLVATLAFSAVVGGVSGVRGFPRI</sequence>
<protein>
    <submittedName>
        <fullName evidence="3">Uncharacterized protein</fullName>
    </submittedName>
</protein>
<gene>
    <name evidence="3" type="ORF">SAMN06266787_106126</name>
</gene>
<feature type="compositionally biased region" description="Low complexity" evidence="1">
    <location>
        <begin position="290"/>
        <end position="301"/>
    </location>
</feature>
<dbReference type="Proteomes" id="UP000198297">
    <property type="component" value="Unassembled WGS sequence"/>
</dbReference>
<evidence type="ECO:0000256" key="2">
    <source>
        <dbReference type="SAM" id="Phobius"/>
    </source>
</evidence>
<feature type="compositionally biased region" description="Acidic residues" evidence="1">
    <location>
        <begin position="303"/>
        <end position="318"/>
    </location>
</feature>